<comment type="caution">
    <text evidence="9">The sequence shown here is derived from an EMBL/GenBank/DDBJ whole genome shotgun (WGS) entry which is preliminary data.</text>
</comment>
<protein>
    <recommendedName>
        <fullName evidence="2 8">Carbonic anhydrase</fullName>
        <ecNumber evidence="2 8">4.2.1.1</ecNumber>
    </recommendedName>
    <alternativeName>
        <fullName evidence="8">Carbonate dehydratase</fullName>
    </alternativeName>
</protein>
<evidence type="ECO:0000256" key="4">
    <source>
        <dbReference type="ARBA" id="ARBA00022833"/>
    </source>
</evidence>
<dbReference type="GO" id="GO:0008270">
    <property type="term" value="F:zinc ion binding"/>
    <property type="evidence" value="ECO:0007669"/>
    <property type="project" value="UniProtKB-UniRule"/>
</dbReference>
<dbReference type="GO" id="GO:0034599">
    <property type="term" value="P:cellular response to oxidative stress"/>
    <property type="evidence" value="ECO:0007669"/>
    <property type="project" value="TreeGrafter"/>
</dbReference>
<evidence type="ECO:0000256" key="5">
    <source>
        <dbReference type="ARBA" id="ARBA00023239"/>
    </source>
</evidence>
<feature type="binding site" evidence="7">
    <location>
        <position position="45"/>
    </location>
    <ligand>
        <name>Zn(2+)</name>
        <dbReference type="ChEBI" id="CHEBI:29105"/>
    </ligand>
</feature>
<name>A0A8H3FJ54_9LECA</name>
<dbReference type="InterPro" id="IPR036874">
    <property type="entry name" value="Carbonic_anhydrase_sf"/>
</dbReference>
<evidence type="ECO:0000256" key="1">
    <source>
        <dbReference type="ARBA" id="ARBA00006217"/>
    </source>
</evidence>
<comment type="catalytic activity">
    <reaction evidence="6 8">
        <text>hydrogencarbonate + H(+) = CO2 + H2O</text>
        <dbReference type="Rhea" id="RHEA:10748"/>
        <dbReference type="ChEBI" id="CHEBI:15377"/>
        <dbReference type="ChEBI" id="CHEBI:15378"/>
        <dbReference type="ChEBI" id="CHEBI:16526"/>
        <dbReference type="ChEBI" id="CHEBI:17544"/>
        <dbReference type="EC" id="4.2.1.1"/>
    </reaction>
</comment>
<evidence type="ECO:0000256" key="2">
    <source>
        <dbReference type="ARBA" id="ARBA00012925"/>
    </source>
</evidence>
<feature type="binding site" evidence="7">
    <location>
        <position position="47"/>
    </location>
    <ligand>
        <name>Zn(2+)</name>
        <dbReference type="ChEBI" id="CHEBI:29105"/>
    </ligand>
</feature>
<gene>
    <name evidence="9" type="ORF">IMSHALPRED_005287</name>
</gene>
<keyword evidence="3 7" id="KW-0479">Metal-binding</keyword>
<keyword evidence="5 8" id="KW-0456">Lyase</keyword>
<dbReference type="CDD" id="cd00883">
    <property type="entry name" value="beta_CA_cladeA"/>
    <property type="match status" value="1"/>
</dbReference>
<feature type="binding site" evidence="7">
    <location>
        <position position="104"/>
    </location>
    <ligand>
        <name>Zn(2+)</name>
        <dbReference type="ChEBI" id="CHEBI:29105"/>
    </ligand>
</feature>
<evidence type="ECO:0000256" key="6">
    <source>
        <dbReference type="ARBA" id="ARBA00048348"/>
    </source>
</evidence>
<dbReference type="Pfam" id="PF00484">
    <property type="entry name" value="Pro_CA"/>
    <property type="match status" value="1"/>
</dbReference>
<keyword evidence="10" id="KW-1185">Reference proteome</keyword>
<dbReference type="GO" id="GO:0071244">
    <property type="term" value="P:cellular response to carbon dioxide"/>
    <property type="evidence" value="ECO:0007669"/>
    <property type="project" value="TreeGrafter"/>
</dbReference>
<dbReference type="SUPFAM" id="SSF53056">
    <property type="entry name" value="beta-carbonic anhydrase, cab"/>
    <property type="match status" value="1"/>
</dbReference>
<dbReference type="PANTHER" id="PTHR11002:SF76">
    <property type="entry name" value="CARBONIC ANHYDRASE"/>
    <property type="match status" value="1"/>
</dbReference>
<dbReference type="Proteomes" id="UP000664534">
    <property type="component" value="Unassembled WGS sequence"/>
</dbReference>
<dbReference type="EMBL" id="CAJPDT010000029">
    <property type="protein sequence ID" value="CAF9921921.1"/>
    <property type="molecule type" value="Genomic_DNA"/>
</dbReference>
<sequence length="214" mass="23221">MAGTDAFKLALHQNKQWAHATATHSPDLFPRLASGQSPQILWIGCSDSRIPETTVLGLQPGDVFVHRNIANALPATDLNSQSVIAYAVAHLKVKHIVVCGHTSCGGVNAALANDRLGLIDAWLMPLRRLRAELVGGWEREGLSAGERAVRLVEANVREGVRGLRENAEVIDGVRERGVQVHGLVYDVGSGLLRELEIEEGKGEEEKREEAFGTK</sequence>
<comment type="similarity">
    <text evidence="1 8">Belongs to the beta-class carbonic anhydrase family.</text>
</comment>
<comment type="function">
    <text evidence="8">Reversible hydration of carbon dioxide.</text>
</comment>
<proteinExistence type="inferred from homology"/>
<evidence type="ECO:0000313" key="10">
    <source>
        <dbReference type="Proteomes" id="UP000664534"/>
    </source>
</evidence>
<evidence type="ECO:0000256" key="3">
    <source>
        <dbReference type="ARBA" id="ARBA00022723"/>
    </source>
</evidence>
<dbReference type="GO" id="GO:0005737">
    <property type="term" value="C:cytoplasm"/>
    <property type="evidence" value="ECO:0007669"/>
    <property type="project" value="TreeGrafter"/>
</dbReference>
<comment type="cofactor">
    <cofactor evidence="7">
        <name>Zn(2+)</name>
        <dbReference type="ChEBI" id="CHEBI:29105"/>
    </cofactor>
    <text evidence="7">Binds 1 zinc ion per subunit.</text>
</comment>
<evidence type="ECO:0000256" key="7">
    <source>
        <dbReference type="PIRSR" id="PIRSR601765-1"/>
    </source>
</evidence>
<feature type="binding site" evidence="7">
    <location>
        <position position="101"/>
    </location>
    <ligand>
        <name>Zn(2+)</name>
        <dbReference type="ChEBI" id="CHEBI:29105"/>
    </ligand>
</feature>
<dbReference type="SMART" id="SM00947">
    <property type="entry name" value="Pro_CA"/>
    <property type="match status" value="1"/>
</dbReference>
<dbReference type="OrthoDB" id="10248475at2759"/>
<dbReference type="InterPro" id="IPR001765">
    <property type="entry name" value="Carbonic_anhydrase"/>
</dbReference>
<organism evidence="9 10">
    <name type="scientific">Imshaugia aleurites</name>
    <dbReference type="NCBI Taxonomy" id="172621"/>
    <lineage>
        <taxon>Eukaryota</taxon>
        <taxon>Fungi</taxon>
        <taxon>Dikarya</taxon>
        <taxon>Ascomycota</taxon>
        <taxon>Pezizomycotina</taxon>
        <taxon>Lecanoromycetes</taxon>
        <taxon>OSLEUM clade</taxon>
        <taxon>Lecanoromycetidae</taxon>
        <taxon>Lecanorales</taxon>
        <taxon>Lecanorineae</taxon>
        <taxon>Parmeliaceae</taxon>
        <taxon>Imshaugia</taxon>
    </lineage>
</organism>
<dbReference type="PANTHER" id="PTHR11002">
    <property type="entry name" value="CARBONIC ANHYDRASE"/>
    <property type="match status" value="1"/>
</dbReference>
<dbReference type="GO" id="GO:0004089">
    <property type="term" value="F:carbonate dehydratase activity"/>
    <property type="evidence" value="ECO:0007669"/>
    <property type="project" value="UniProtKB-UniRule"/>
</dbReference>
<evidence type="ECO:0000256" key="8">
    <source>
        <dbReference type="RuleBase" id="RU003956"/>
    </source>
</evidence>
<reference evidence="9" key="1">
    <citation type="submission" date="2021-03" db="EMBL/GenBank/DDBJ databases">
        <authorList>
            <person name="Tagirdzhanova G."/>
        </authorList>
    </citation>
    <scope>NUCLEOTIDE SEQUENCE</scope>
</reference>
<accession>A0A8H3FJ54</accession>
<dbReference type="AlphaFoldDB" id="A0A8H3FJ54"/>
<keyword evidence="4 7" id="KW-0862">Zinc</keyword>
<evidence type="ECO:0000313" key="9">
    <source>
        <dbReference type="EMBL" id="CAF9921921.1"/>
    </source>
</evidence>
<dbReference type="Gene3D" id="3.40.1050.10">
    <property type="entry name" value="Carbonic anhydrase"/>
    <property type="match status" value="1"/>
</dbReference>
<dbReference type="EC" id="4.2.1.1" evidence="2 8"/>